<dbReference type="InterPro" id="IPR001441">
    <property type="entry name" value="UPP_synth-like"/>
</dbReference>
<evidence type="ECO:0000313" key="7">
    <source>
        <dbReference type="Proteomes" id="UP000660262"/>
    </source>
</evidence>
<evidence type="ECO:0000313" key="6">
    <source>
        <dbReference type="EMBL" id="GHP04924.1"/>
    </source>
</evidence>
<dbReference type="CDD" id="cd00475">
    <property type="entry name" value="Cis_IPPS"/>
    <property type="match status" value="1"/>
</dbReference>
<feature type="region of interest" description="Disordered" evidence="4">
    <location>
        <begin position="164"/>
        <end position="183"/>
    </location>
</feature>
<evidence type="ECO:0000256" key="1">
    <source>
        <dbReference type="ARBA" id="ARBA00005432"/>
    </source>
</evidence>
<sequence length="274" mass="30839">MALRRLVAWLVRLAGGAPNHLALIMDGNRRYARMHGLASAVDGHQRGFAKLIEALEWCRDLDVKVLTVYAFSSENFRRSHAEVDALMKLAETKLSQLASDESLHKREVRVRVCGELHLLPSEVRRAADAVMRATEKYERHTLNIMMPYTSREELWSAARRCATSSSSSCTSSSSLSVPDECGEESSDADLSRLLYTAPNPPVDLLVRTSGENRLSDFLTYQASDAALVFLDVLWPALTFWDLLSSVVRWQAFSAQRRWTQFYQNSNVVATAKKL</sequence>
<accession>A0A830HCX6</accession>
<evidence type="ECO:0000256" key="3">
    <source>
        <dbReference type="RuleBase" id="RU363018"/>
    </source>
</evidence>
<dbReference type="GO" id="GO:0016094">
    <property type="term" value="P:polyprenol biosynthetic process"/>
    <property type="evidence" value="ECO:0007669"/>
    <property type="project" value="TreeGrafter"/>
</dbReference>
<dbReference type="PANTHER" id="PTHR10291">
    <property type="entry name" value="DEHYDRODOLICHYL DIPHOSPHATE SYNTHASE FAMILY MEMBER"/>
    <property type="match status" value="1"/>
</dbReference>
<dbReference type="InterPro" id="IPR018520">
    <property type="entry name" value="UPP_synth-like_CS"/>
</dbReference>
<comment type="similarity">
    <text evidence="1 3">Belongs to the UPP synthase family.</text>
</comment>
<proteinExistence type="inferred from homology"/>
<keyword evidence="7" id="KW-1185">Reference proteome</keyword>
<reference evidence="6" key="1">
    <citation type="submission" date="2020-10" db="EMBL/GenBank/DDBJ databases">
        <title>Unveiling of a novel bifunctional photoreceptor, Dualchrome1, isolated from a cosmopolitan green alga.</title>
        <authorList>
            <person name="Suzuki S."/>
            <person name="Kawachi M."/>
        </authorList>
    </citation>
    <scope>NUCLEOTIDE SEQUENCE</scope>
    <source>
        <strain evidence="6">NIES 2893</strain>
    </source>
</reference>
<dbReference type="OrthoDB" id="4173905at2759"/>
<name>A0A830HCX6_9CHLO</name>
<keyword evidence="2 3" id="KW-0808">Transferase</keyword>
<dbReference type="Proteomes" id="UP000660262">
    <property type="component" value="Unassembled WGS sequence"/>
</dbReference>
<organism evidence="6 7">
    <name type="scientific">Pycnococcus provasolii</name>
    <dbReference type="NCBI Taxonomy" id="41880"/>
    <lineage>
        <taxon>Eukaryota</taxon>
        <taxon>Viridiplantae</taxon>
        <taxon>Chlorophyta</taxon>
        <taxon>Pseudoscourfieldiophyceae</taxon>
        <taxon>Pseudoscourfieldiales</taxon>
        <taxon>Pycnococcaceae</taxon>
        <taxon>Pycnococcus</taxon>
    </lineage>
</organism>
<evidence type="ECO:0000256" key="5">
    <source>
        <dbReference type="SAM" id="SignalP"/>
    </source>
</evidence>
<feature type="signal peptide" evidence="5">
    <location>
        <begin position="1"/>
        <end position="16"/>
    </location>
</feature>
<dbReference type="InterPro" id="IPR036424">
    <property type="entry name" value="UPP_synth-like_sf"/>
</dbReference>
<dbReference type="GO" id="GO:0005783">
    <property type="term" value="C:endoplasmic reticulum"/>
    <property type="evidence" value="ECO:0007669"/>
    <property type="project" value="TreeGrafter"/>
</dbReference>
<dbReference type="AlphaFoldDB" id="A0A830HCX6"/>
<dbReference type="EC" id="2.5.1.-" evidence="3"/>
<gene>
    <name evidence="6" type="ORF">PPROV_000367600</name>
</gene>
<comment type="caution">
    <text evidence="6">The sequence shown here is derived from an EMBL/GenBank/DDBJ whole genome shotgun (WGS) entry which is preliminary data.</text>
</comment>
<keyword evidence="5" id="KW-0732">Signal</keyword>
<feature type="chain" id="PRO_5032853415" description="Alkyl transferase" evidence="5">
    <location>
        <begin position="17"/>
        <end position="274"/>
    </location>
</feature>
<protein>
    <recommendedName>
        <fullName evidence="3">Alkyl transferase</fullName>
        <ecNumber evidence="3">2.5.1.-</ecNumber>
    </recommendedName>
</protein>
<evidence type="ECO:0000256" key="2">
    <source>
        <dbReference type="ARBA" id="ARBA00022679"/>
    </source>
</evidence>
<dbReference type="PROSITE" id="PS01066">
    <property type="entry name" value="UPP_SYNTHASE"/>
    <property type="match status" value="1"/>
</dbReference>
<dbReference type="EMBL" id="BNJQ01000009">
    <property type="protein sequence ID" value="GHP04924.1"/>
    <property type="molecule type" value="Genomic_DNA"/>
</dbReference>
<dbReference type="GO" id="GO:0045547">
    <property type="term" value="F:ditrans,polycis-polyprenyl diphosphate synthase [(2E,6E)-farnesyl diphosphate specific] activity"/>
    <property type="evidence" value="ECO:0007669"/>
    <property type="project" value="TreeGrafter"/>
</dbReference>
<dbReference type="PANTHER" id="PTHR10291:SF43">
    <property type="entry name" value="DEHYDRODOLICHYL DIPHOSPHATE SYNTHASE COMPLEX SUBUNIT DHDDS"/>
    <property type="match status" value="1"/>
</dbReference>
<dbReference type="SUPFAM" id="SSF64005">
    <property type="entry name" value="Undecaprenyl diphosphate synthase"/>
    <property type="match status" value="1"/>
</dbReference>
<evidence type="ECO:0000256" key="4">
    <source>
        <dbReference type="SAM" id="MobiDB-lite"/>
    </source>
</evidence>
<dbReference type="HAMAP" id="MF_01139">
    <property type="entry name" value="ISPT"/>
    <property type="match status" value="1"/>
</dbReference>
<dbReference type="Gene3D" id="3.40.1180.10">
    <property type="entry name" value="Decaprenyl diphosphate synthase-like"/>
    <property type="match status" value="1"/>
</dbReference>
<dbReference type="NCBIfam" id="TIGR00055">
    <property type="entry name" value="uppS"/>
    <property type="match status" value="1"/>
</dbReference>
<dbReference type="Pfam" id="PF01255">
    <property type="entry name" value="Prenyltransf"/>
    <property type="match status" value="1"/>
</dbReference>
<feature type="compositionally biased region" description="Low complexity" evidence="4">
    <location>
        <begin position="164"/>
        <end position="174"/>
    </location>
</feature>